<dbReference type="Proteomes" id="UP000006514">
    <property type="component" value="Unassembled WGS sequence"/>
</dbReference>
<protein>
    <submittedName>
        <fullName evidence="2">Uncharacterized protein</fullName>
    </submittedName>
</protein>
<feature type="region of interest" description="Disordered" evidence="1">
    <location>
        <begin position="552"/>
        <end position="613"/>
    </location>
</feature>
<evidence type="ECO:0000313" key="3">
    <source>
        <dbReference type="Proteomes" id="UP000006514"/>
    </source>
</evidence>
<feature type="compositionally biased region" description="Low complexity" evidence="1">
    <location>
        <begin position="844"/>
        <end position="860"/>
    </location>
</feature>
<feature type="region of interest" description="Disordered" evidence="1">
    <location>
        <begin position="828"/>
        <end position="867"/>
    </location>
</feature>
<feature type="compositionally biased region" description="Acidic residues" evidence="1">
    <location>
        <begin position="602"/>
        <end position="612"/>
    </location>
</feature>
<dbReference type="KEGG" id="adl:AURDEDRAFT_178148"/>
<dbReference type="EMBL" id="JH688680">
    <property type="protein sequence ID" value="EJD32755.1"/>
    <property type="molecule type" value="Genomic_DNA"/>
</dbReference>
<proteinExistence type="predicted"/>
<name>J0WLT7_AURST</name>
<keyword evidence="3" id="KW-1185">Reference proteome</keyword>
<feature type="compositionally biased region" description="Low complexity" evidence="1">
    <location>
        <begin position="562"/>
        <end position="601"/>
    </location>
</feature>
<feature type="compositionally biased region" description="Low complexity" evidence="1">
    <location>
        <begin position="347"/>
        <end position="361"/>
    </location>
</feature>
<feature type="region of interest" description="Disordered" evidence="1">
    <location>
        <begin position="322"/>
        <end position="390"/>
    </location>
</feature>
<organism evidence="2 3">
    <name type="scientific">Auricularia subglabra (strain TFB-10046 / SS5)</name>
    <name type="common">White-rot fungus</name>
    <name type="synonym">Auricularia delicata (strain TFB10046)</name>
    <dbReference type="NCBI Taxonomy" id="717982"/>
    <lineage>
        <taxon>Eukaryota</taxon>
        <taxon>Fungi</taxon>
        <taxon>Dikarya</taxon>
        <taxon>Basidiomycota</taxon>
        <taxon>Agaricomycotina</taxon>
        <taxon>Agaricomycetes</taxon>
        <taxon>Auriculariales</taxon>
        <taxon>Auriculariaceae</taxon>
        <taxon>Auricularia</taxon>
    </lineage>
</organism>
<evidence type="ECO:0000256" key="1">
    <source>
        <dbReference type="SAM" id="MobiDB-lite"/>
    </source>
</evidence>
<gene>
    <name evidence="2" type="ORF">AURDEDRAFT_178148</name>
</gene>
<feature type="non-terminal residue" evidence="2">
    <location>
        <position position="1"/>
    </location>
</feature>
<dbReference type="AlphaFoldDB" id="J0WLT7"/>
<feature type="non-terminal residue" evidence="2">
    <location>
        <position position="976"/>
    </location>
</feature>
<dbReference type="InParanoid" id="J0WLT7"/>
<accession>J0WLT7</accession>
<reference evidence="3" key="1">
    <citation type="journal article" date="2012" name="Science">
        <title>The Paleozoic origin of enzymatic lignin decomposition reconstructed from 31 fungal genomes.</title>
        <authorList>
            <person name="Floudas D."/>
            <person name="Binder M."/>
            <person name="Riley R."/>
            <person name="Barry K."/>
            <person name="Blanchette R.A."/>
            <person name="Henrissat B."/>
            <person name="Martinez A.T."/>
            <person name="Otillar R."/>
            <person name="Spatafora J.W."/>
            <person name="Yadav J.S."/>
            <person name="Aerts A."/>
            <person name="Benoit I."/>
            <person name="Boyd A."/>
            <person name="Carlson A."/>
            <person name="Copeland A."/>
            <person name="Coutinho P.M."/>
            <person name="de Vries R.P."/>
            <person name="Ferreira P."/>
            <person name="Findley K."/>
            <person name="Foster B."/>
            <person name="Gaskell J."/>
            <person name="Glotzer D."/>
            <person name="Gorecki P."/>
            <person name="Heitman J."/>
            <person name="Hesse C."/>
            <person name="Hori C."/>
            <person name="Igarashi K."/>
            <person name="Jurgens J.A."/>
            <person name="Kallen N."/>
            <person name="Kersten P."/>
            <person name="Kohler A."/>
            <person name="Kuees U."/>
            <person name="Kumar T.K.A."/>
            <person name="Kuo A."/>
            <person name="LaButti K."/>
            <person name="Larrondo L.F."/>
            <person name="Lindquist E."/>
            <person name="Ling A."/>
            <person name="Lombard V."/>
            <person name="Lucas S."/>
            <person name="Lundell T."/>
            <person name="Martin R."/>
            <person name="McLaughlin D.J."/>
            <person name="Morgenstern I."/>
            <person name="Morin E."/>
            <person name="Murat C."/>
            <person name="Nagy L.G."/>
            <person name="Nolan M."/>
            <person name="Ohm R.A."/>
            <person name="Patyshakuliyeva A."/>
            <person name="Rokas A."/>
            <person name="Ruiz-Duenas F.J."/>
            <person name="Sabat G."/>
            <person name="Salamov A."/>
            <person name="Samejima M."/>
            <person name="Schmutz J."/>
            <person name="Slot J.C."/>
            <person name="St John F."/>
            <person name="Stenlid J."/>
            <person name="Sun H."/>
            <person name="Sun S."/>
            <person name="Syed K."/>
            <person name="Tsang A."/>
            <person name="Wiebenga A."/>
            <person name="Young D."/>
            <person name="Pisabarro A."/>
            <person name="Eastwood D.C."/>
            <person name="Martin F."/>
            <person name="Cullen D."/>
            <person name="Grigoriev I.V."/>
            <person name="Hibbett D.S."/>
        </authorList>
    </citation>
    <scope>NUCLEOTIDE SEQUENCE [LARGE SCALE GENOMIC DNA]</scope>
    <source>
        <strain evidence="3">TFB10046</strain>
    </source>
</reference>
<evidence type="ECO:0000313" key="2">
    <source>
        <dbReference type="EMBL" id="EJD32755.1"/>
    </source>
</evidence>
<sequence length="976" mass="110870">RSPFAIRSDILAADPSAPPRLRSFSWQKFTTLSPPPGYKQKDHLVIWTNIEHIHPLPPTTHPIMRKDGRFGLQEMSRYMQWHVPGQWHLPFIPTCRDGNVVRREHRKSHKRLEWYKIDIDSYEFAHHFDTFDGGRTFTPTKGFAARMLETWKTVIDEVEALDVPPALLTVRPYQAEERGRAAMRYIIDQQLGPQALIETFASWQRCTLELWGWHIYIDSRAWLETYTARTHRIMPLNADMRIYEFRKPVRGVITNNARVAALYAQLCAPVCLVHTSDTKFWTAEGEADWVELSPPFDCELQVFEGVDPGHRAPYLAPLQNYPIGTAPQDDAMPEDDAYNMGDEHEAPGGSWEAEEASASTSQEPNRGVKRSSNAEVAPKSKRAKKVKAKDEDAISLPKYPARRLLDKTPDWWPPYWPVAFDAVRSTPLRDAARVRMLRDDKEYPVRVDEKKHGAYASPVPEQFGGEVQRETNRATVSRMLRSYASYRPYLLNALASNLACNIQRWTAKDWKEIMGCHVNMPLQPKYLRQLGLDAVLKPAAIEYVPAPEETSYGIPESFMQDPPESLASSSVSTAPTSPFSSRSDLPPSTAPTTRAASPAGSDDYDDYDDDIDMTPITPLPPSQIYFVPLDAKLSPRLGRHDERYLAEPSSWRVYGPGKRRAEADFTYWIEMPSSNSADKVLEFRLVGADSRKRFVDEDSDFWWDYNHHWVFIFADSPHASEGPLRGERLTVPLRLWVDGGNRPKFVHGTDKAPRQFRLWHAEPLSERLDVPLEPLGAVGSRCALRWDLNDSDYKKLFPTAPRLPSPEELLRVNANWQQRTERLNLVEVPSQPQSAPAPAPAPPTAASSSTSATPSSTASQYSGRPLNAALTPDGPIRFMGEEIEPYDPPAGDKTYSWPDARTRALMMWDIAELSFRLELCLFDDMLSLLHPNDLKLRGGSKIERLRMICNIWDSDSFIPTAASSLTSPEWLQRVDR</sequence>